<organism evidence="2">
    <name type="scientific">Bionectria ochroleuca</name>
    <name type="common">Gliocladium roseum</name>
    <dbReference type="NCBI Taxonomy" id="29856"/>
    <lineage>
        <taxon>Eukaryota</taxon>
        <taxon>Fungi</taxon>
        <taxon>Dikarya</taxon>
        <taxon>Ascomycota</taxon>
        <taxon>Pezizomycotina</taxon>
        <taxon>Sordariomycetes</taxon>
        <taxon>Hypocreomycetidae</taxon>
        <taxon>Hypocreales</taxon>
        <taxon>Bionectriaceae</taxon>
        <taxon>Clonostachys</taxon>
    </lineage>
</organism>
<evidence type="ECO:0000259" key="1">
    <source>
        <dbReference type="Pfam" id="PF01636"/>
    </source>
</evidence>
<feature type="domain" description="Aminoglycoside phosphotransferase" evidence="1">
    <location>
        <begin position="107"/>
        <end position="238"/>
    </location>
</feature>
<evidence type="ECO:0000313" key="2">
    <source>
        <dbReference type="EMBL" id="CEO47377.1"/>
    </source>
</evidence>
<name>A0A0B7JVR9_BIOOC</name>
<dbReference type="Gene3D" id="3.90.1200.10">
    <property type="match status" value="1"/>
</dbReference>
<reference evidence="2" key="1">
    <citation type="submission" date="2015-01" db="EMBL/GenBank/DDBJ databases">
        <authorList>
            <person name="Durling Mikael"/>
        </authorList>
    </citation>
    <scope>NUCLEOTIDE SEQUENCE</scope>
</reference>
<dbReference type="InterPro" id="IPR002575">
    <property type="entry name" value="Aminoglycoside_PTrfase"/>
</dbReference>
<accession>A0A0B7JVR9</accession>
<protein>
    <recommendedName>
        <fullName evidence="1">Aminoglycoside phosphotransferase domain-containing protein</fullName>
    </recommendedName>
</protein>
<dbReference type="InterPro" id="IPR011009">
    <property type="entry name" value="Kinase-like_dom_sf"/>
</dbReference>
<dbReference type="EMBL" id="CDPU01000007">
    <property type="protein sequence ID" value="CEO47377.1"/>
    <property type="molecule type" value="Genomic_DNA"/>
</dbReference>
<dbReference type="Pfam" id="PF01636">
    <property type="entry name" value="APH"/>
    <property type="match status" value="1"/>
</dbReference>
<proteinExistence type="predicted"/>
<dbReference type="AlphaFoldDB" id="A0A0B7JVR9"/>
<dbReference type="SUPFAM" id="SSF56112">
    <property type="entry name" value="Protein kinase-like (PK-like)"/>
    <property type="match status" value="1"/>
</dbReference>
<sequence length="356" mass="39538">MEEMKTLITGLSRMQIEEFFREVAPLTQGECNQMAEQIIGMHVLPSEVQGATSYTVAPAGCATGSVVQFRTGDYALDLEFLEFVRQAYGGRFVPQHWHSGRLGKLHVYTMDNVGGVSAYLARSQLRARDGYLLTTALQDFAGFFASAWHNTPPSMPVPNRHELYNDYKSQLQQLRRGLPERFHKLLDRLIENLPGLFASDWPMVPNHTDLLENNIHVDPKTGSITGICDWKDAEIGPFGTSIEGLESLLGERTTTGWRWVPNQASLRQRFWQAFAAAMGPIPSNILQRVDDARLVGIFLKHGLEWVSTESRAPVREGSSAFGYLQAVTLDLEGSVESSCGCANGSRQACCIIGEDL</sequence>
<gene>
    <name evidence="2" type="ORF">BN869_000003432_1</name>
</gene>